<accession>A0ABW4NX97</accession>
<keyword evidence="1" id="KW-0472">Membrane</keyword>
<keyword evidence="1" id="KW-1133">Transmembrane helix</keyword>
<feature type="transmembrane region" description="Helical" evidence="1">
    <location>
        <begin position="32"/>
        <end position="52"/>
    </location>
</feature>
<sequence>MSTRNIRRADDGRHGGPVEWPVQWGTETSANLTYTSAVFWAFCAVACLAGAVDETMPGRFATAAVCAVFAGFYLTNVTRQRGTPSTRIMTISVDPETGRALGDEYVPGSMGTVVPARPVVRTACAAITTLLATGFVFTFWSEMHSAGAYPVAKVAVATVVSGLVLFGVVYTARLLRNPFRIVATPDTLWVHRTFSSDGISWNDVTAVEPTGRRLPSLRSRRSEARERVLPGIEIGCGERNVRVNPLAHDIDPAVLLHLLQTLHMSPETRAWTADGRTVEALTDLYSWRDEEYR</sequence>
<gene>
    <name evidence="2" type="ORF">ACFSJG_01195</name>
</gene>
<proteinExistence type="predicted"/>
<evidence type="ECO:0000256" key="1">
    <source>
        <dbReference type="SAM" id="Phobius"/>
    </source>
</evidence>
<keyword evidence="1" id="KW-0812">Transmembrane</keyword>
<evidence type="ECO:0000313" key="2">
    <source>
        <dbReference type="EMBL" id="MFD1810816.1"/>
    </source>
</evidence>
<reference evidence="3" key="1">
    <citation type="journal article" date="2019" name="Int. J. Syst. Evol. Microbiol.">
        <title>The Global Catalogue of Microorganisms (GCM) 10K type strain sequencing project: providing services to taxonomists for standard genome sequencing and annotation.</title>
        <authorList>
            <consortium name="The Broad Institute Genomics Platform"/>
            <consortium name="The Broad Institute Genome Sequencing Center for Infectious Disease"/>
            <person name="Wu L."/>
            <person name="Ma J."/>
        </authorList>
    </citation>
    <scope>NUCLEOTIDE SEQUENCE [LARGE SCALE GENOMIC DNA]</scope>
    <source>
        <strain evidence="3">DT72</strain>
    </source>
</reference>
<feature type="transmembrane region" description="Helical" evidence="1">
    <location>
        <begin position="152"/>
        <end position="172"/>
    </location>
</feature>
<comment type="caution">
    <text evidence="2">The sequence shown here is derived from an EMBL/GenBank/DDBJ whole genome shotgun (WGS) entry which is preliminary data.</text>
</comment>
<feature type="transmembrane region" description="Helical" evidence="1">
    <location>
        <begin position="119"/>
        <end position="140"/>
    </location>
</feature>
<dbReference type="RefSeq" id="WP_378483377.1">
    <property type="nucleotide sequence ID" value="NZ_JBHUFB010000002.1"/>
</dbReference>
<keyword evidence="3" id="KW-1185">Reference proteome</keyword>
<dbReference type="EMBL" id="JBHUFB010000002">
    <property type="protein sequence ID" value="MFD1810816.1"/>
    <property type="molecule type" value="Genomic_DNA"/>
</dbReference>
<feature type="transmembrane region" description="Helical" evidence="1">
    <location>
        <begin position="58"/>
        <end position="77"/>
    </location>
</feature>
<organism evidence="2 3">
    <name type="scientific">Rhodococcus gannanensis</name>
    <dbReference type="NCBI Taxonomy" id="1960308"/>
    <lineage>
        <taxon>Bacteria</taxon>
        <taxon>Bacillati</taxon>
        <taxon>Actinomycetota</taxon>
        <taxon>Actinomycetes</taxon>
        <taxon>Mycobacteriales</taxon>
        <taxon>Nocardiaceae</taxon>
        <taxon>Rhodococcus</taxon>
    </lineage>
</organism>
<protein>
    <recommendedName>
        <fullName evidence="4">PH domain-containing protein</fullName>
    </recommendedName>
</protein>
<name>A0ABW4NX97_9NOCA</name>
<evidence type="ECO:0000313" key="3">
    <source>
        <dbReference type="Proteomes" id="UP001597286"/>
    </source>
</evidence>
<dbReference type="Proteomes" id="UP001597286">
    <property type="component" value="Unassembled WGS sequence"/>
</dbReference>
<evidence type="ECO:0008006" key="4">
    <source>
        <dbReference type="Google" id="ProtNLM"/>
    </source>
</evidence>